<reference evidence="2" key="1">
    <citation type="journal article" date="2023" name="Nat. Plants">
        <title>Single-cell RNA sequencing provides a high-resolution roadmap for understanding the multicellular compartmentation of specialized metabolism.</title>
        <authorList>
            <person name="Sun S."/>
            <person name="Shen X."/>
            <person name="Li Y."/>
            <person name="Li Y."/>
            <person name="Wang S."/>
            <person name="Li R."/>
            <person name="Zhang H."/>
            <person name="Shen G."/>
            <person name="Guo B."/>
            <person name="Wei J."/>
            <person name="Xu J."/>
            <person name="St-Pierre B."/>
            <person name="Chen S."/>
            <person name="Sun C."/>
        </authorList>
    </citation>
    <scope>NUCLEOTIDE SEQUENCE [LARGE SCALE GENOMIC DNA]</scope>
</reference>
<keyword evidence="2" id="KW-1185">Reference proteome</keyword>
<accession>A0ACC0CGM8</accession>
<sequence length="871" mass="98235">MDSSRFPLLKALVVYNNDFHPELFRTVHVYEFEGGVEEIVEREFVFHLESEYKEMKSPNKIFTRQNFNVSAHHAHLTDGVWICVLVFDMDRINQFNFQSIPHILSTVRNPKLASIPALARDLHTIFQLGNTIERGQSSQNQTQGSSQVAQERPRRLPLFDLNLLPVSDSDSEESDETAAGLVVTIRRATTRTITKLTLEDLSKYFDLPIIEASKRLKVGLTVLKRKCREFGISRWPHRKIKSLDCLIHNLQEEVMRELEEDKASAVAIAKMQRMIENEKENIEKMPFLDIQRETKSFICCFSASVLFSFFVKPGISGLHSVNFSFGCSIRPYLSNKQNVGLMQSVCETDVYHVDRKGGTIKNFPKSGQTEEFKDKEDKPSSRSAQSQEKALPFCPFFTRKIQKKGRWGDNSWEIVLDRGLTSASLLNLPLQLTLYACLLLCILGTSHTYSNGGGLSVTSSSAGQSRFSAALSEETGSPGEILSTPNLKTYSFADLKGATRNFRSDSVLGVGGFGTVFKGWVDEKTLTPTRSGTGMVVAIKKLNSESMQGFEEWQSEVNFLGRLSHPNLVKLLGYCWEDKELLLVYEFMQKGSLENHLFRRSSVVEPLSWDTRIKIAIGAARGLSFLHTSEKQVIYRDFKASNILLDGHCVPPEMEERDRELYRALSLRVLVAQPLFHTFLFLFIVQDYNAKISDFGLAKLGPSAGLSHVTTRVMGTYGYAAPEYVATGHLYVKSDVYGFGVVLLEMLTGLRALDTKRPSGQHNLVDWKKPYLYQKKKLKSFMDPRIGGQYSSKAALQAAQLTLRCLENEPKKRPSMREVVEVLEQIQTMKVKPKESITSSLHSASPSLSSNRRSPYHSASSTNSSSRPVRR</sequence>
<organism evidence="1 2">
    <name type="scientific">Catharanthus roseus</name>
    <name type="common">Madagascar periwinkle</name>
    <name type="synonym">Vinca rosea</name>
    <dbReference type="NCBI Taxonomy" id="4058"/>
    <lineage>
        <taxon>Eukaryota</taxon>
        <taxon>Viridiplantae</taxon>
        <taxon>Streptophyta</taxon>
        <taxon>Embryophyta</taxon>
        <taxon>Tracheophyta</taxon>
        <taxon>Spermatophyta</taxon>
        <taxon>Magnoliopsida</taxon>
        <taxon>eudicotyledons</taxon>
        <taxon>Gunneridae</taxon>
        <taxon>Pentapetalae</taxon>
        <taxon>asterids</taxon>
        <taxon>lamiids</taxon>
        <taxon>Gentianales</taxon>
        <taxon>Apocynaceae</taxon>
        <taxon>Rauvolfioideae</taxon>
        <taxon>Vinceae</taxon>
        <taxon>Catharanthinae</taxon>
        <taxon>Catharanthus</taxon>
    </lineage>
</organism>
<proteinExistence type="predicted"/>
<comment type="caution">
    <text evidence="1">The sequence shown here is derived from an EMBL/GenBank/DDBJ whole genome shotgun (WGS) entry which is preliminary data.</text>
</comment>
<name>A0ACC0CGM8_CATRO</name>
<evidence type="ECO:0000313" key="1">
    <source>
        <dbReference type="EMBL" id="KAI5683973.1"/>
    </source>
</evidence>
<dbReference type="Proteomes" id="UP001060085">
    <property type="component" value="Linkage Group LG01"/>
</dbReference>
<gene>
    <name evidence="1" type="ORF">M9H77_05201</name>
</gene>
<protein>
    <submittedName>
        <fullName evidence="1">Uncharacterized protein</fullName>
    </submittedName>
</protein>
<dbReference type="EMBL" id="CM044701">
    <property type="protein sequence ID" value="KAI5683973.1"/>
    <property type="molecule type" value="Genomic_DNA"/>
</dbReference>
<evidence type="ECO:0000313" key="2">
    <source>
        <dbReference type="Proteomes" id="UP001060085"/>
    </source>
</evidence>